<keyword evidence="7 10" id="KW-0256">Endoplasmic reticulum</keyword>
<evidence type="ECO:0000256" key="7">
    <source>
        <dbReference type="ARBA" id="ARBA00022824"/>
    </source>
</evidence>
<dbReference type="PANTHER" id="PTHR22760:SF2">
    <property type="entry name" value="ALPHA-1,2-MANNOSYLTRANSFERASE ALG9"/>
    <property type="match status" value="1"/>
</dbReference>
<dbReference type="Pfam" id="PF03901">
    <property type="entry name" value="Glyco_transf_22"/>
    <property type="match status" value="1"/>
</dbReference>
<keyword evidence="12" id="KW-1185">Reference proteome</keyword>
<dbReference type="GO" id="GO:0005789">
    <property type="term" value="C:endoplasmic reticulum membrane"/>
    <property type="evidence" value="ECO:0007669"/>
    <property type="project" value="UniProtKB-SubCell"/>
</dbReference>
<dbReference type="PANTHER" id="PTHR22760">
    <property type="entry name" value="GLYCOSYLTRANSFERASE"/>
    <property type="match status" value="1"/>
</dbReference>
<dbReference type="AlphaFoldDB" id="A0AAQ3Q5F3"/>
<evidence type="ECO:0000256" key="10">
    <source>
        <dbReference type="RuleBase" id="RU363075"/>
    </source>
</evidence>
<dbReference type="Proteomes" id="UP001327560">
    <property type="component" value="Chromosome 2"/>
</dbReference>
<comment type="subcellular location">
    <subcellularLocation>
        <location evidence="1 10">Endoplasmic reticulum membrane</location>
        <topology evidence="1 10">Multi-pass membrane protein</topology>
    </subcellularLocation>
</comment>
<evidence type="ECO:0000256" key="9">
    <source>
        <dbReference type="ARBA" id="ARBA00023136"/>
    </source>
</evidence>
<evidence type="ECO:0000256" key="2">
    <source>
        <dbReference type="ARBA" id="ARBA00004922"/>
    </source>
</evidence>
<evidence type="ECO:0000256" key="8">
    <source>
        <dbReference type="ARBA" id="ARBA00022989"/>
    </source>
</evidence>
<gene>
    <name evidence="11" type="ORF">Cni_G05888</name>
</gene>
<keyword evidence="6 10" id="KW-0812">Transmembrane</keyword>
<sequence>MDAAGAGPRLLSPHERYVQHHPRLRRGLQLLGATPLPHLQIWISNMGVQGLSVFADHYCYKIWTSSVFNLLKYNVMGGGQSHLYGTEGPLFYFRNAFNNFNFCFILALLFPAILPIAWKRYVPHLFIVVSPMYIWLAFMSLQAHKEER</sequence>
<organism evidence="11 12">
    <name type="scientific">Canna indica</name>
    <name type="common">Indian-shot</name>
    <dbReference type="NCBI Taxonomy" id="4628"/>
    <lineage>
        <taxon>Eukaryota</taxon>
        <taxon>Viridiplantae</taxon>
        <taxon>Streptophyta</taxon>
        <taxon>Embryophyta</taxon>
        <taxon>Tracheophyta</taxon>
        <taxon>Spermatophyta</taxon>
        <taxon>Magnoliopsida</taxon>
        <taxon>Liliopsida</taxon>
        <taxon>Zingiberales</taxon>
        <taxon>Cannaceae</taxon>
        <taxon>Canna</taxon>
    </lineage>
</organism>
<reference evidence="11 12" key="1">
    <citation type="submission" date="2023-10" db="EMBL/GenBank/DDBJ databases">
        <title>Chromosome-scale genome assembly provides insights into flower coloration mechanisms of Canna indica.</title>
        <authorList>
            <person name="Li C."/>
        </authorList>
    </citation>
    <scope>NUCLEOTIDE SEQUENCE [LARGE SCALE GENOMIC DNA]</scope>
    <source>
        <tissue evidence="11">Flower</tissue>
    </source>
</reference>
<keyword evidence="5" id="KW-0808">Transferase</keyword>
<evidence type="ECO:0000256" key="4">
    <source>
        <dbReference type="ARBA" id="ARBA00022676"/>
    </source>
</evidence>
<comment type="caution">
    <text evidence="10">Lacks conserved residue(s) required for the propagation of feature annotation.</text>
</comment>
<evidence type="ECO:0000256" key="6">
    <source>
        <dbReference type="ARBA" id="ARBA00022692"/>
    </source>
</evidence>
<evidence type="ECO:0000256" key="1">
    <source>
        <dbReference type="ARBA" id="ARBA00004477"/>
    </source>
</evidence>
<feature type="transmembrane region" description="Helical" evidence="10">
    <location>
        <begin position="124"/>
        <end position="141"/>
    </location>
</feature>
<feature type="transmembrane region" description="Helical" evidence="10">
    <location>
        <begin position="100"/>
        <end position="118"/>
    </location>
</feature>
<evidence type="ECO:0000313" key="12">
    <source>
        <dbReference type="Proteomes" id="UP001327560"/>
    </source>
</evidence>
<evidence type="ECO:0000313" key="11">
    <source>
        <dbReference type="EMBL" id="WOK97180.1"/>
    </source>
</evidence>
<accession>A0AAQ3Q5F3</accession>
<protein>
    <recommendedName>
        <fullName evidence="10">Mannosyltransferase</fullName>
        <ecNumber evidence="10">2.4.1.-</ecNumber>
    </recommendedName>
</protein>
<name>A0AAQ3Q5F3_9LILI</name>
<dbReference type="GO" id="GO:0000026">
    <property type="term" value="F:alpha-1,2-mannosyltransferase activity"/>
    <property type="evidence" value="ECO:0007669"/>
    <property type="project" value="TreeGrafter"/>
</dbReference>
<keyword evidence="8 10" id="KW-1133">Transmembrane helix</keyword>
<dbReference type="EC" id="2.4.1.-" evidence="10"/>
<comment type="pathway">
    <text evidence="2">Protein modification; protein glycosylation.</text>
</comment>
<keyword evidence="4 10" id="KW-0328">Glycosyltransferase</keyword>
<dbReference type="EMBL" id="CP136891">
    <property type="protein sequence ID" value="WOK97180.1"/>
    <property type="molecule type" value="Genomic_DNA"/>
</dbReference>
<evidence type="ECO:0000256" key="3">
    <source>
        <dbReference type="ARBA" id="ARBA00007063"/>
    </source>
</evidence>
<comment type="similarity">
    <text evidence="3 10">Belongs to the glycosyltransferase 22 family.</text>
</comment>
<evidence type="ECO:0000256" key="5">
    <source>
        <dbReference type="ARBA" id="ARBA00022679"/>
    </source>
</evidence>
<proteinExistence type="inferred from homology"/>
<dbReference type="GO" id="GO:0006487">
    <property type="term" value="P:protein N-linked glycosylation"/>
    <property type="evidence" value="ECO:0007669"/>
    <property type="project" value="TreeGrafter"/>
</dbReference>
<dbReference type="InterPro" id="IPR005599">
    <property type="entry name" value="GPI_mannosylTrfase"/>
</dbReference>
<keyword evidence="9 10" id="KW-0472">Membrane</keyword>